<evidence type="ECO:0000313" key="2">
    <source>
        <dbReference type="EMBL" id="KAJ8926600.1"/>
    </source>
</evidence>
<name>A0AAV8WK56_9CUCU</name>
<dbReference type="AlphaFoldDB" id="A0AAV8WK56"/>
<dbReference type="InterPro" id="IPR036116">
    <property type="entry name" value="FN3_sf"/>
</dbReference>
<accession>A0AAV8WK56</accession>
<dbReference type="SMART" id="SM00060">
    <property type="entry name" value="FN3"/>
    <property type="match status" value="1"/>
</dbReference>
<dbReference type="SUPFAM" id="SSF49265">
    <property type="entry name" value="Fibronectin type III"/>
    <property type="match status" value="1"/>
</dbReference>
<dbReference type="InterPro" id="IPR003961">
    <property type="entry name" value="FN3_dom"/>
</dbReference>
<comment type="caution">
    <text evidence="2">The sequence shown here is derived from an EMBL/GenBank/DDBJ whole genome shotgun (WGS) entry which is preliminary data.</text>
</comment>
<evidence type="ECO:0000313" key="3">
    <source>
        <dbReference type="Proteomes" id="UP001162156"/>
    </source>
</evidence>
<organism evidence="2 3">
    <name type="scientific">Rhamnusium bicolor</name>
    <dbReference type="NCBI Taxonomy" id="1586634"/>
    <lineage>
        <taxon>Eukaryota</taxon>
        <taxon>Metazoa</taxon>
        <taxon>Ecdysozoa</taxon>
        <taxon>Arthropoda</taxon>
        <taxon>Hexapoda</taxon>
        <taxon>Insecta</taxon>
        <taxon>Pterygota</taxon>
        <taxon>Neoptera</taxon>
        <taxon>Endopterygota</taxon>
        <taxon>Coleoptera</taxon>
        <taxon>Polyphaga</taxon>
        <taxon>Cucujiformia</taxon>
        <taxon>Chrysomeloidea</taxon>
        <taxon>Cerambycidae</taxon>
        <taxon>Lepturinae</taxon>
        <taxon>Rhagiini</taxon>
        <taxon>Rhamnusium</taxon>
    </lineage>
</organism>
<keyword evidence="3" id="KW-1185">Reference proteome</keyword>
<proteinExistence type="predicted"/>
<feature type="domain" description="Fibronectin type-III" evidence="1">
    <location>
        <begin position="30"/>
        <end position="127"/>
    </location>
</feature>
<dbReference type="Gene3D" id="2.60.40.10">
    <property type="entry name" value="Immunoglobulins"/>
    <property type="match status" value="1"/>
</dbReference>
<gene>
    <name evidence="2" type="ORF">NQ314_021009</name>
</gene>
<sequence>MKYEFEIRAIIGAQQEGDSIYFNYTTTASPSATPTLGSMNQGSTTVNITWNLQSYSENRCPITSLIADGSPNFYDVFPVVDSSLRQPYSMIIRHLRPSTIYLCRIYVVNSAGNSSALAIAIQTQPSDYRSFSINLTDNYSKY</sequence>
<reference evidence="2" key="1">
    <citation type="journal article" date="2023" name="Insect Mol. Biol.">
        <title>Genome sequencing provides insights into the evolution of gene families encoding plant cell wall-degrading enzymes in longhorned beetles.</title>
        <authorList>
            <person name="Shin N.R."/>
            <person name="Okamura Y."/>
            <person name="Kirsch R."/>
            <person name="Pauchet Y."/>
        </authorList>
    </citation>
    <scope>NUCLEOTIDE SEQUENCE</scope>
    <source>
        <strain evidence="2">RBIC_L_NR</strain>
    </source>
</reference>
<dbReference type="PROSITE" id="PS50853">
    <property type="entry name" value="FN3"/>
    <property type="match status" value="1"/>
</dbReference>
<dbReference type="Proteomes" id="UP001162156">
    <property type="component" value="Unassembled WGS sequence"/>
</dbReference>
<dbReference type="InterPro" id="IPR013783">
    <property type="entry name" value="Ig-like_fold"/>
</dbReference>
<protein>
    <recommendedName>
        <fullName evidence="1">Fibronectin type-III domain-containing protein</fullName>
    </recommendedName>
</protein>
<dbReference type="EMBL" id="JANEYF010005834">
    <property type="protein sequence ID" value="KAJ8926600.1"/>
    <property type="molecule type" value="Genomic_DNA"/>
</dbReference>
<evidence type="ECO:0000259" key="1">
    <source>
        <dbReference type="PROSITE" id="PS50853"/>
    </source>
</evidence>